<dbReference type="EMBL" id="UZAU01000717">
    <property type="status" value="NOT_ANNOTATED_CDS"/>
    <property type="molecule type" value="Genomic_DNA"/>
</dbReference>
<evidence type="ECO:0000259" key="3">
    <source>
        <dbReference type="Pfam" id="PF13966"/>
    </source>
</evidence>
<dbReference type="InterPro" id="IPR044730">
    <property type="entry name" value="RNase_H-like_dom_plant"/>
</dbReference>
<feature type="domain" description="Reverse transcriptase zinc-binding" evidence="3">
    <location>
        <begin position="507"/>
        <end position="573"/>
    </location>
</feature>
<dbReference type="SUPFAM" id="SSF53098">
    <property type="entry name" value="Ribonuclease H-like"/>
    <property type="match status" value="1"/>
</dbReference>
<dbReference type="Pfam" id="PF13966">
    <property type="entry name" value="zf-RVT"/>
    <property type="match status" value="1"/>
</dbReference>
<dbReference type="Gramene" id="evm.model.08.1919">
    <property type="protein sequence ID" value="cds.evm.model.08.1919"/>
    <property type="gene ID" value="evm.TU.08.1919"/>
</dbReference>
<keyword evidence="5" id="KW-1185">Reference proteome</keyword>
<dbReference type="InterPro" id="IPR012337">
    <property type="entry name" value="RNaseH-like_sf"/>
</dbReference>
<feature type="domain" description="RNase H type-1" evidence="2">
    <location>
        <begin position="667"/>
        <end position="773"/>
    </location>
</feature>
<reference evidence="4" key="2">
    <citation type="submission" date="2021-03" db="UniProtKB">
        <authorList>
            <consortium name="EnsemblPlants"/>
        </authorList>
    </citation>
    <scope>IDENTIFICATION</scope>
</reference>
<feature type="domain" description="Reverse transcriptase" evidence="1">
    <location>
        <begin position="89"/>
        <end position="203"/>
    </location>
</feature>
<evidence type="ECO:0000259" key="2">
    <source>
        <dbReference type="Pfam" id="PF13456"/>
    </source>
</evidence>
<dbReference type="CDD" id="cd01650">
    <property type="entry name" value="RT_nLTR_like"/>
    <property type="match status" value="1"/>
</dbReference>
<dbReference type="GO" id="GO:0003676">
    <property type="term" value="F:nucleic acid binding"/>
    <property type="evidence" value="ECO:0007669"/>
    <property type="project" value="InterPro"/>
</dbReference>
<dbReference type="GO" id="GO:0004523">
    <property type="term" value="F:RNA-DNA hybrid ribonuclease activity"/>
    <property type="evidence" value="ECO:0007669"/>
    <property type="project" value="InterPro"/>
</dbReference>
<evidence type="ECO:0008006" key="6">
    <source>
        <dbReference type="Google" id="ProtNLM"/>
    </source>
</evidence>
<dbReference type="PANTHER" id="PTHR33116">
    <property type="entry name" value="REVERSE TRANSCRIPTASE ZINC-BINDING DOMAIN-CONTAINING PROTEIN-RELATED-RELATED"/>
    <property type="match status" value="1"/>
</dbReference>
<protein>
    <recommendedName>
        <fullName evidence="6">Reverse transcriptase domain-containing protein</fullName>
    </recommendedName>
</protein>
<sequence length="865" mass="96462">MNWAASEVGLGAGESAAEAIGMAENTIIITTIKNTIVDFDSIFSLDKEKTLKRKYFWDIVGSQVVNFVKEFFASRRFCKLVNRSFIVLIPKKSNANCFDDFRPISLCNSIYKIVSKILANRLSTVLVNLISPFQAAFVKGRNIAENSIIANEIFHEMKRRTDRNAFVGIKCDMSKAYDRLEWCFLLKKRLETRRPYPLFCSFLVEVLSKLLLAKEEEGLLTGFSVGREGLPITHLMYADDLLVFAKADGVNISAVLDALKQYCCWSGQQLNHSKSKVFFSQNCSEDRRLSIRRQLGFDEMEGVEKFLGNPILFKGSRSKDFDFIIEKVNARLEGWRARLLSQAGRLTLIKSVLAAIPIYSMSVYKLRKNYQSIDAWDVLCKPKQCGGLGLRKAEDINFCLLAKLGWAMASDTVCLWKSILMDKYCYGSNFGDSILPANASPVAKSIWATRRFIVDNSVWLLGIDANVKIGSQQWMGADGEIMSLGDLNPMVEEGMCVGDLFMEDGRAGMLWKSHIHERLKIFLWRLGQNALPFGCKVAAIFGSNVGPCMLCGLEEMDVVSHFVSGCNITRAVWFSSQWGVRVERCNLTNGRDVLAWLVNPSSLTIDSSGCEDFLLYEKGFREFKQLRLQGGIDDPQQGGICVTRWGLPRPARMKCFVDYASASDGDAVAAAIFDISGTIFAIAAAKAVVNSPLHGELEAVRFGFNMAAQLGVDVGTFYSDNQTVVKAFSERSSPHWLMHFAFNRILTLVDNGNVGVCWTSRKNNMAAHSLARWGLSHDCNGLLRFWETKPKAKARRDAKKAGMNWAASEVGLGAGESAAEAIGMAVNTIIITTIKNTIVDFDSIFSLVDWEKEIKFGTLKLKMVN</sequence>
<reference evidence="4" key="1">
    <citation type="submission" date="2018-11" db="EMBL/GenBank/DDBJ databases">
        <authorList>
            <person name="Grassa J C."/>
        </authorList>
    </citation>
    <scope>NUCLEOTIDE SEQUENCE [LARGE SCALE GENOMIC DNA]</scope>
</reference>
<dbReference type="Pfam" id="PF13456">
    <property type="entry name" value="RVT_3"/>
    <property type="match status" value="1"/>
</dbReference>
<dbReference type="Pfam" id="PF00078">
    <property type="entry name" value="RVT_1"/>
    <property type="match status" value="1"/>
</dbReference>
<name>A0A803QA77_CANSA</name>
<dbReference type="EnsemblPlants" id="evm.model.08.1919">
    <property type="protein sequence ID" value="cds.evm.model.08.1919"/>
    <property type="gene ID" value="evm.TU.08.1919"/>
</dbReference>
<dbReference type="InterPro" id="IPR002156">
    <property type="entry name" value="RNaseH_domain"/>
</dbReference>
<dbReference type="InterPro" id="IPR026960">
    <property type="entry name" value="RVT-Znf"/>
</dbReference>
<dbReference type="InterPro" id="IPR000477">
    <property type="entry name" value="RT_dom"/>
</dbReference>
<dbReference type="Proteomes" id="UP000596661">
    <property type="component" value="Chromosome 8"/>
</dbReference>
<dbReference type="Gene3D" id="3.30.420.10">
    <property type="entry name" value="Ribonuclease H-like superfamily/Ribonuclease H"/>
    <property type="match status" value="1"/>
</dbReference>
<organism evidence="4 5">
    <name type="scientific">Cannabis sativa</name>
    <name type="common">Hemp</name>
    <name type="synonym">Marijuana</name>
    <dbReference type="NCBI Taxonomy" id="3483"/>
    <lineage>
        <taxon>Eukaryota</taxon>
        <taxon>Viridiplantae</taxon>
        <taxon>Streptophyta</taxon>
        <taxon>Embryophyta</taxon>
        <taxon>Tracheophyta</taxon>
        <taxon>Spermatophyta</taxon>
        <taxon>Magnoliopsida</taxon>
        <taxon>eudicotyledons</taxon>
        <taxon>Gunneridae</taxon>
        <taxon>Pentapetalae</taxon>
        <taxon>rosids</taxon>
        <taxon>fabids</taxon>
        <taxon>Rosales</taxon>
        <taxon>Cannabaceae</taxon>
        <taxon>Cannabis</taxon>
    </lineage>
</organism>
<evidence type="ECO:0000259" key="1">
    <source>
        <dbReference type="Pfam" id="PF00078"/>
    </source>
</evidence>
<evidence type="ECO:0000313" key="4">
    <source>
        <dbReference type="EnsemblPlants" id="cds.evm.model.08.1919"/>
    </source>
</evidence>
<accession>A0A803QA77</accession>
<dbReference type="PANTHER" id="PTHR33116:SF86">
    <property type="entry name" value="REVERSE TRANSCRIPTASE DOMAIN-CONTAINING PROTEIN"/>
    <property type="match status" value="1"/>
</dbReference>
<dbReference type="InterPro" id="IPR036397">
    <property type="entry name" value="RNaseH_sf"/>
</dbReference>
<dbReference type="AlphaFoldDB" id="A0A803QA77"/>
<proteinExistence type="predicted"/>
<dbReference type="CDD" id="cd06222">
    <property type="entry name" value="RNase_H_like"/>
    <property type="match status" value="1"/>
</dbReference>
<evidence type="ECO:0000313" key="5">
    <source>
        <dbReference type="Proteomes" id="UP000596661"/>
    </source>
</evidence>